<keyword evidence="2 3" id="KW-0808">Transferase</keyword>
<dbReference type="PANTHER" id="PTHR11712:SF336">
    <property type="entry name" value="3-OXOACYL-[ACYL-CARRIER-PROTEIN] SYNTHASE, MITOCHONDRIAL"/>
    <property type="match status" value="1"/>
</dbReference>
<dbReference type="InterPro" id="IPR000794">
    <property type="entry name" value="Beta-ketoacyl_synthase"/>
</dbReference>
<dbReference type="PROSITE" id="PS52004">
    <property type="entry name" value="KS3_2"/>
    <property type="match status" value="1"/>
</dbReference>
<evidence type="ECO:0000256" key="1">
    <source>
        <dbReference type="ARBA" id="ARBA00008467"/>
    </source>
</evidence>
<name>A0ABR6BJF0_9PSEU</name>
<dbReference type="Proteomes" id="UP000517916">
    <property type="component" value="Unassembled WGS sequence"/>
</dbReference>
<dbReference type="EMBL" id="JACJID010000003">
    <property type="protein sequence ID" value="MBA8927014.1"/>
    <property type="molecule type" value="Genomic_DNA"/>
</dbReference>
<keyword evidence="6" id="KW-1185">Reference proteome</keyword>
<dbReference type="Gene3D" id="3.40.47.10">
    <property type="match status" value="1"/>
</dbReference>
<evidence type="ECO:0000259" key="4">
    <source>
        <dbReference type="PROSITE" id="PS52004"/>
    </source>
</evidence>
<gene>
    <name evidence="5" type="ORF">BC739_004220</name>
</gene>
<dbReference type="Pfam" id="PF00109">
    <property type="entry name" value="ketoacyl-synt"/>
    <property type="match status" value="1"/>
</dbReference>
<dbReference type="InterPro" id="IPR014031">
    <property type="entry name" value="Ketoacyl_synth_C"/>
</dbReference>
<dbReference type="Pfam" id="PF02801">
    <property type="entry name" value="Ketoacyl-synt_C"/>
    <property type="match status" value="1"/>
</dbReference>
<comment type="caution">
    <text evidence="5">The sequence shown here is derived from an EMBL/GenBank/DDBJ whole genome shotgun (WGS) entry which is preliminary data.</text>
</comment>
<evidence type="ECO:0000313" key="5">
    <source>
        <dbReference type="EMBL" id="MBA8927014.1"/>
    </source>
</evidence>
<dbReference type="InterPro" id="IPR020841">
    <property type="entry name" value="PKS_Beta-ketoAc_synthase_dom"/>
</dbReference>
<evidence type="ECO:0000256" key="3">
    <source>
        <dbReference type="RuleBase" id="RU003694"/>
    </source>
</evidence>
<dbReference type="EC" id="2.3.1.179" evidence="5"/>
<protein>
    <submittedName>
        <fullName evidence="5">3-oxoacyl-[acyl-carrier-protein] synthase II</fullName>
        <ecNumber evidence="5">2.3.1.179</ecNumber>
    </submittedName>
</protein>
<dbReference type="GO" id="GO:0004315">
    <property type="term" value="F:3-oxoacyl-[acyl-carrier-protein] synthase activity"/>
    <property type="evidence" value="ECO:0007669"/>
    <property type="project" value="UniProtKB-EC"/>
</dbReference>
<organism evidence="5 6">
    <name type="scientific">Kutzneria viridogrisea</name>
    <dbReference type="NCBI Taxonomy" id="47990"/>
    <lineage>
        <taxon>Bacteria</taxon>
        <taxon>Bacillati</taxon>
        <taxon>Actinomycetota</taxon>
        <taxon>Actinomycetes</taxon>
        <taxon>Pseudonocardiales</taxon>
        <taxon>Pseudonocardiaceae</taxon>
        <taxon>Kutzneria</taxon>
    </lineage>
</organism>
<dbReference type="InterPro" id="IPR014030">
    <property type="entry name" value="Ketoacyl_synth_N"/>
</dbReference>
<sequence length="373" mass="38681">MTEEVVVTGFGVHTAFGRGAQAVRDGVFAGVPAFAAATRFDPTPYRTPMTAAAPGEPVLREVLHDCAHDAVTMAGLNRGAQAAVLVGSAGDWTAVTRFWREREETGLADSVPAHLAQGLADRLGLHGRRLAFTNACVASASALIHGWRLVSSGWAPAAVCAGAYLVEEENHAKFDSGRALAKDGAVRPFSAGRSGLLLGDGVAVLVLESARTARERGARVLARFTGWGIASDAYHVAKPHPEGRGMAAAARQALNRAGLSTVDYVNAHGTGTPLNDSAETNGLRSVLGPSTVVSSTKGTTGHMLEASGAVEFVISLLALLDGVVPPTANYFAPDPACDLDYVTEGPRKADLRQVLSLNAAFGGMNTAIVLEHA</sequence>
<evidence type="ECO:0000313" key="6">
    <source>
        <dbReference type="Proteomes" id="UP000517916"/>
    </source>
</evidence>
<comment type="similarity">
    <text evidence="1 3">Belongs to the thiolase-like superfamily. Beta-ketoacyl-ACP synthases family.</text>
</comment>
<dbReference type="InterPro" id="IPR016039">
    <property type="entry name" value="Thiolase-like"/>
</dbReference>
<evidence type="ECO:0000256" key="2">
    <source>
        <dbReference type="ARBA" id="ARBA00022679"/>
    </source>
</evidence>
<reference evidence="5 6" key="1">
    <citation type="submission" date="2020-08" db="EMBL/GenBank/DDBJ databases">
        <title>Genomic Encyclopedia of Archaeal and Bacterial Type Strains, Phase II (KMG-II): from individual species to whole genera.</title>
        <authorList>
            <person name="Goeker M."/>
        </authorList>
    </citation>
    <scope>NUCLEOTIDE SEQUENCE [LARGE SCALE GENOMIC DNA]</scope>
    <source>
        <strain evidence="5 6">DSM 43850</strain>
    </source>
</reference>
<dbReference type="SMART" id="SM00825">
    <property type="entry name" value="PKS_KS"/>
    <property type="match status" value="1"/>
</dbReference>
<dbReference type="CDD" id="cd00834">
    <property type="entry name" value="KAS_I_II"/>
    <property type="match status" value="1"/>
</dbReference>
<proteinExistence type="inferred from homology"/>
<dbReference type="PANTHER" id="PTHR11712">
    <property type="entry name" value="POLYKETIDE SYNTHASE-RELATED"/>
    <property type="match status" value="1"/>
</dbReference>
<feature type="domain" description="Ketosynthase family 3 (KS3)" evidence="4">
    <location>
        <begin position="1"/>
        <end position="372"/>
    </location>
</feature>
<keyword evidence="5" id="KW-0012">Acyltransferase</keyword>
<dbReference type="RefSeq" id="WP_182838157.1">
    <property type="nucleotide sequence ID" value="NZ_BAAABQ010000074.1"/>
</dbReference>
<dbReference type="SUPFAM" id="SSF53901">
    <property type="entry name" value="Thiolase-like"/>
    <property type="match status" value="2"/>
</dbReference>
<accession>A0ABR6BJF0</accession>